<feature type="region of interest" description="Disordered" evidence="8">
    <location>
        <begin position="38"/>
        <end position="182"/>
    </location>
</feature>
<keyword evidence="3" id="KW-0597">Phosphoprotein</keyword>
<feature type="compositionally biased region" description="Polar residues" evidence="8">
    <location>
        <begin position="42"/>
        <end position="75"/>
    </location>
</feature>
<dbReference type="PROSITE" id="PS50600">
    <property type="entry name" value="ULP_PROTEASE"/>
    <property type="match status" value="1"/>
</dbReference>
<dbReference type="GO" id="GO:0005634">
    <property type="term" value="C:nucleus"/>
    <property type="evidence" value="ECO:0007669"/>
    <property type="project" value="TreeGrafter"/>
</dbReference>
<evidence type="ECO:0000256" key="3">
    <source>
        <dbReference type="ARBA" id="ARBA00022553"/>
    </source>
</evidence>
<dbReference type="OrthoDB" id="1724197at2759"/>
<organism evidence="10 11">
    <name type="scientific">Actinomortierella ambigua</name>
    <dbReference type="NCBI Taxonomy" id="1343610"/>
    <lineage>
        <taxon>Eukaryota</taxon>
        <taxon>Fungi</taxon>
        <taxon>Fungi incertae sedis</taxon>
        <taxon>Mucoromycota</taxon>
        <taxon>Mortierellomycotina</taxon>
        <taxon>Mortierellomycetes</taxon>
        <taxon>Mortierellales</taxon>
        <taxon>Mortierellaceae</taxon>
        <taxon>Actinomortierella</taxon>
    </lineage>
</organism>
<feature type="compositionally biased region" description="Polar residues" evidence="8">
    <location>
        <begin position="757"/>
        <end position="767"/>
    </location>
</feature>
<comment type="caution">
    <text evidence="10">The sequence shown here is derived from an EMBL/GenBank/DDBJ whole genome shotgun (WGS) entry which is preliminary data.</text>
</comment>
<dbReference type="GO" id="GO:0019867">
    <property type="term" value="C:outer membrane"/>
    <property type="evidence" value="ECO:0007669"/>
    <property type="project" value="InterPro"/>
</dbReference>
<reference evidence="10" key="1">
    <citation type="journal article" date="2020" name="Fungal Divers.">
        <title>Resolving the Mortierellaceae phylogeny through synthesis of multi-gene phylogenetics and phylogenomics.</title>
        <authorList>
            <person name="Vandepol N."/>
            <person name="Liber J."/>
            <person name="Desiro A."/>
            <person name="Na H."/>
            <person name="Kennedy M."/>
            <person name="Barry K."/>
            <person name="Grigoriev I.V."/>
            <person name="Miller A.N."/>
            <person name="O'Donnell K."/>
            <person name="Stajich J.E."/>
            <person name="Bonito G."/>
        </authorList>
    </citation>
    <scope>NUCLEOTIDE SEQUENCE</scope>
    <source>
        <strain evidence="10">BC1065</strain>
    </source>
</reference>
<dbReference type="Gene3D" id="3.40.395.10">
    <property type="entry name" value="Adenoviral Proteinase, Chain A"/>
    <property type="match status" value="1"/>
</dbReference>
<protein>
    <recommendedName>
        <fullName evidence="9">Ubiquitin-like protease family profile domain-containing protein</fullName>
    </recommendedName>
</protein>
<feature type="compositionally biased region" description="Polar residues" evidence="8">
    <location>
        <begin position="801"/>
        <end position="824"/>
    </location>
</feature>
<evidence type="ECO:0000256" key="6">
    <source>
        <dbReference type="ARBA" id="ARBA00022801"/>
    </source>
</evidence>
<dbReference type="Pfam" id="PF01103">
    <property type="entry name" value="Omp85"/>
    <property type="match status" value="1"/>
</dbReference>
<feature type="compositionally biased region" description="Low complexity" evidence="8">
    <location>
        <begin position="746"/>
        <end position="755"/>
    </location>
</feature>
<keyword evidence="7" id="KW-0472">Membrane</keyword>
<dbReference type="Proteomes" id="UP000807716">
    <property type="component" value="Unassembled WGS sequence"/>
</dbReference>
<feature type="region of interest" description="Disordered" evidence="8">
    <location>
        <begin position="746"/>
        <end position="857"/>
    </location>
</feature>
<dbReference type="InterPro" id="IPR051947">
    <property type="entry name" value="Sentrin-specific_protease"/>
</dbReference>
<dbReference type="EMBL" id="JAAAJB010000180">
    <property type="protein sequence ID" value="KAG0262694.1"/>
    <property type="molecule type" value="Genomic_DNA"/>
</dbReference>
<keyword evidence="4" id="KW-0645">Protease</keyword>
<feature type="compositionally biased region" description="Low complexity" evidence="8">
    <location>
        <begin position="773"/>
        <end position="800"/>
    </location>
</feature>
<feature type="compositionally biased region" description="Polar residues" evidence="8">
    <location>
        <begin position="578"/>
        <end position="587"/>
    </location>
</feature>
<gene>
    <name evidence="10" type="ORF">DFQ27_002213</name>
</gene>
<feature type="compositionally biased region" description="Low complexity" evidence="8">
    <location>
        <begin position="213"/>
        <end position="231"/>
    </location>
</feature>
<dbReference type="Gene3D" id="2.40.160.50">
    <property type="entry name" value="membrane protein fhac: a member of the omp85/tpsb transporter family"/>
    <property type="match status" value="1"/>
</dbReference>
<feature type="compositionally biased region" description="Polar residues" evidence="8">
    <location>
        <begin position="14"/>
        <end position="24"/>
    </location>
</feature>
<dbReference type="GO" id="GO:0070139">
    <property type="term" value="F:SUMO-specific endopeptidase activity"/>
    <property type="evidence" value="ECO:0007669"/>
    <property type="project" value="TreeGrafter"/>
</dbReference>
<feature type="region of interest" description="Disordered" evidence="8">
    <location>
        <begin position="1"/>
        <end position="24"/>
    </location>
</feature>
<proteinExistence type="inferred from homology"/>
<evidence type="ECO:0000256" key="4">
    <source>
        <dbReference type="ARBA" id="ARBA00022670"/>
    </source>
</evidence>
<keyword evidence="6" id="KW-0378">Hydrolase</keyword>
<evidence type="ECO:0000313" key="10">
    <source>
        <dbReference type="EMBL" id="KAG0262694.1"/>
    </source>
</evidence>
<dbReference type="SUPFAM" id="SSF54001">
    <property type="entry name" value="Cysteine proteinases"/>
    <property type="match status" value="1"/>
</dbReference>
<keyword evidence="11" id="KW-1185">Reference proteome</keyword>
<comment type="similarity">
    <text evidence="2">Belongs to the peptidase C48 family.</text>
</comment>
<dbReference type="GO" id="GO:0016926">
    <property type="term" value="P:protein desumoylation"/>
    <property type="evidence" value="ECO:0007669"/>
    <property type="project" value="TreeGrafter"/>
</dbReference>
<evidence type="ECO:0000256" key="2">
    <source>
        <dbReference type="ARBA" id="ARBA00005234"/>
    </source>
</evidence>
<feature type="domain" description="Ubiquitin-like protease family profile" evidence="9">
    <location>
        <begin position="439"/>
        <end position="685"/>
    </location>
</feature>
<feature type="region of interest" description="Disordered" evidence="8">
    <location>
        <begin position="213"/>
        <end position="255"/>
    </location>
</feature>
<sequence length="1307" mass="143592">MDDDNDSVRLVPVPTSSRIAATKPSVQRNVNINITHMMLSLPSGQSTRPSGSQKKPQGTPISVPTNERRPSSLSKGSAPGSMITAIRDGGPSSRRKSATQTTHKGVRFSPPFGPKGTPAPEDYDVVGYVEGHERRGGGGSADVDRASRSPKFERHGSARNKERAPEVVLLSDEDEHRDPRSIKRKKISQDYPLLGPPQANPITVKYKVRTLSSAKSPSTSKPSLVPLTQLTPPQPSRVRHLGTSTSPITPEKMSAMGTGTYPQAQLLGVRFNNGAGFHSPDMRLQFAPDRLVLIVDKVVTRIPHSDLKMIEYNTMSDVKLLLIDTKSPLDSSSNLAPYFNPEPPNGRARVMAIFCNMEGSQLTARLKELHQKGVCLKPLESDKARRIISSYQKNSNTEKTEQVAKTEDATSSLGPKEEVAASPSRILFTYPFSGGPKSITIHESDVARLEPEQFLNDTLIEFGLKFMQDDLENVNPDLAKQIHVFNSFFYERLSEKDAGSPISYNKVRKWTSKVDLFSKKYILVPVHESAHWYLAIITNPGLLLDRGEDSAPTDAVDADTNKGAASPVPPASPKAPLTDSSPDSSETGALDDTHNKRPLHGAKNPAKPEVDPSAKPYIIVLDSLDLRHPTIFNNLRNYLQHELLSKKDLSIKVTNAEMIGKYAKWPRQGNHCDCGVFLLHYAKTFLKDPEKMLWSIVNSVNNENMWSDEEITKLRERYKDDMLVTRIKYSVYQTEKQVIQSAASGATSTAIADGTPIPNTSTPTSHSAAKARSTSPFSASTSPTPSESPSSTRSHSMTPSNHHSSYQEDSTGSCEDANFDSSVADTARKRRRLGNKGDDIKQPTPEELAAHRRQQQEYEEAVRSIHSLVENIRHDPMKTNKIRVHGTAKTREGFMHRALAPLFEARSLHEVIGLSRQMVHKLERFGIFEDVKVQLDSPREDFLADRKDRVDVGFWVKEGSRVQIKTGTEAGNAEASAYGSLTVKNVFGGAETLNTSMAFGTRTSSAFQFSLATPLLADPDKNLSLNLFSQSRNNTYWSSHEEDLKGGSVKYTTLSRLGYHEFAYDGHWREITRPSENASMSIREQCGHSLKSALSHLWIHDQRDEPLMPSTGHYLRVFQEYAGLGGDVEHLRHEVEGQVVRSNARGYILSATMNAGYLHSLNGKPSKLSDRFFLGGPMSVRGFKSFGLGPRDGGDSLGGDAYVSAGVSLLTPFPGFPAPDASVKGHLFANAGSLVAVTPSSSTTTAATTMRRTAEDLTKTPSVSVGAGVVYRHPQVRIELNFAVPLVASQSDAVSRGWQFGLGIRFL</sequence>
<dbReference type="Pfam" id="PF02902">
    <property type="entry name" value="Peptidase_C48"/>
    <property type="match status" value="1"/>
</dbReference>
<feature type="compositionally biased region" description="Basic and acidic residues" evidence="8">
    <location>
        <begin position="130"/>
        <end position="165"/>
    </location>
</feature>
<dbReference type="InterPro" id="IPR003653">
    <property type="entry name" value="Peptidase_C48_C"/>
</dbReference>
<dbReference type="PANTHER" id="PTHR46896">
    <property type="entry name" value="SENTRIN-SPECIFIC PROTEASE"/>
    <property type="match status" value="1"/>
</dbReference>
<feature type="compositionally biased region" description="Basic and acidic residues" evidence="8">
    <location>
        <begin position="848"/>
        <end position="857"/>
    </location>
</feature>
<dbReference type="GO" id="GO:0005737">
    <property type="term" value="C:cytoplasm"/>
    <property type="evidence" value="ECO:0007669"/>
    <property type="project" value="TreeGrafter"/>
</dbReference>
<evidence type="ECO:0000259" key="9">
    <source>
        <dbReference type="PROSITE" id="PS50600"/>
    </source>
</evidence>
<dbReference type="InterPro" id="IPR038765">
    <property type="entry name" value="Papain-like_cys_pep_sf"/>
</dbReference>
<evidence type="ECO:0000256" key="5">
    <source>
        <dbReference type="ARBA" id="ARBA00022786"/>
    </source>
</evidence>
<evidence type="ECO:0000313" key="11">
    <source>
        <dbReference type="Proteomes" id="UP000807716"/>
    </source>
</evidence>
<evidence type="ECO:0000256" key="8">
    <source>
        <dbReference type="SAM" id="MobiDB-lite"/>
    </source>
</evidence>
<comment type="subcellular location">
    <subcellularLocation>
        <location evidence="1">Membrane</location>
    </subcellularLocation>
</comment>
<feature type="region of interest" description="Disordered" evidence="8">
    <location>
        <begin position="548"/>
        <end position="610"/>
    </location>
</feature>
<dbReference type="GO" id="GO:0006508">
    <property type="term" value="P:proteolysis"/>
    <property type="evidence" value="ECO:0007669"/>
    <property type="project" value="UniProtKB-KW"/>
</dbReference>
<dbReference type="PANTHER" id="PTHR46896:SF3">
    <property type="entry name" value="FI06413P-RELATED"/>
    <property type="match status" value="1"/>
</dbReference>
<accession>A0A9P6Q821</accession>
<feature type="compositionally biased region" description="Basic and acidic residues" evidence="8">
    <location>
        <begin position="396"/>
        <end position="408"/>
    </location>
</feature>
<feature type="region of interest" description="Disordered" evidence="8">
    <location>
        <begin position="390"/>
        <end position="418"/>
    </location>
</feature>
<evidence type="ECO:0000256" key="7">
    <source>
        <dbReference type="ARBA" id="ARBA00023136"/>
    </source>
</evidence>
<keyword evidence="5" id="KW-0833">Ubl conjugation pathway</keyword>
<dbReference type="InterPro" id="IPR000184">
    <property type="entry name" value="Bac_surfAg_D15"/>
</dbReference>
<evidence type="ECO:0000256" key="1">
    <source>
        <dbReference type="ARBA" id="ARBA00004370"/>
    </source>
</evidence>
<name>A0A9P6Q821_9FUNG</name>